<organism evidence="2 3">
    <name type="scientific">Colletotrichum navitas</name>
    <dbReference type="NCBI Taxonomy" id="681940"/>
    <lineage>
        <taxon>Eukaryota</taxon>
        <taxon>Fungi</taxon>
        <taxon>Dikarya</taxon>
        <taxon>Ascomycota</taxon>
        <taxon>Pezizomycotina</taxon>
        <taxon>Sordariomycetes</taxon>
        <taxon>Hypocreomycetidae</taxon>
        <taxon>Glomerellales</taxon>
        <taxon>Glomerellaceae</taxon>
        <taxon>Colletotrichum</taxon>
        <taxon>Colletotrichum graminicola species complex</taxon>
    </lineage>
</organism>
<proteinExistence type="predicted"/>
<evidence type="ECO:0000313" key="3">
    <source>
        <dbReference type="Proteomes" id="UP001230504"/>
    </source>
</evidence>
<sequence>MLQKSAFSHHMNLRSGPVSSKSLSPTYDADTSSRFHLISPFIEAAKPSIEALRMVCRQPDPILALLCYQGRRGNPDVPHSSWCPKAPLSIEGGGVASWPYNKHLSQTDTRSFPHGLLSLSAAVSNLQLLVTFDLTWQSCQHKPLRQAMPINAFGHGGASPVWWNTTTRPTPKRA</sequence>
<keyword evidence="3" id="KW-1185">Reference proteome</keyword>
<feature type="region of interest" description="Disordered" evidence="1">
    <location>
        <begin position="1"/>
        <end position="25"/>
    </location>
</feature>
<dbReference type="RefSeq" id="XP_060419315.1">
    <property type="nucleotide sequence ID" value="XM_060551852.1"/>
</dbReference>
<reference evidence="2" key="1">
    <citation type="submission" date="2021-06" db="EMBL/GenBank/DDBJ databases">
        <title>Comparative genomics, transcriptomics and evolutionary studies reveal genomic signatures of adaptation to plant cell wall in hemibiotrophic fungi.</title>
        <authorList>
            <consortium name="DOE Joint Genome Institute"/>
            <person name="Baroncelli R."/>
            <person name="Diaz J.F."/>
            <person name="Benocci T."/>
            <person name="Peng M."/>
            <person name="Battaglia E."/>
            <person name="Haridas S."/>
            <person name="Andreopoulos W."/>
            <person name="Labutti K."/>
            <person name="Pangilinan J."/>
            <person name="Floch G.L."/>
            <person name="Makela M.R."/>
            <person name="Henrissat B."/>
            <person name="Grigoriev I.V."/>
            <person name="Crouch J.A."/>
            <person name="De Vries R.P."/>
            <person name="Sukno S.A."/>
            <person name="Thon M.R."/>
        </authorList>
    </citation>
    <scope>NUCLEOTIDE SEQUENCE</scope>
    <source>
        <strain evidence="2">CBS 125086</strain>
    </source>
</reference>
<dbReference type="Proteomes" id="UP001230504">
    <property type="component" value="Unassembled WGS sequence"/>
</dbReference>
<gene>
    <name evidence="2" type="ORF">LY79DRAFT_250687</name>
</gene>
<comment type="caution">
    <text evidence="2">The sequence shown here is derived from an EMBL/GenBank/DDBJ whole genome shotgun (WGS) entry which is preliminary data.</text>
</comment>
<protein>
    <submittedName>
        <fullName evidence="2">Uncharacterized protein</fullName>
    </submittedName>
</protein>
<name>A0AAD8VAZ8_9PEZI</name>
<evidence type="ECO:0000313" key="2">
    <source>
        <dbReference type="EMBL" id="KAK1598638.1"/>
    </source>
</evidence>
<dbReference type="AlphaFoldDB" id="A0AAD8VAZ8"/>
<accession>A0AAD8VAZ8</accession>
<dbReference type="GeneID" id="85436092"/>
<evidence type="ECO:0000256" key="1">
    <source>
        <dbReference type="SAM" id="MobiDB-lite"/>
    </source>
</evidence>
<dbReference type="EMBL" id="JAHLJV010000004">
    <property type="protein sequence ID" value="KAK1598638.1"/>
    <property type="molecule type" value="Genomic_DNA"/>
</dbReference>